<sequence>MKLTLSTQKPLASGGEKNVYQHSEMDELLIKVWRPRYFEKLERKNSFYNLFRRLPKYTGCLKELSEHLYVREWGEDTRFVQNIVGIADTDLGVGLVVEKVARGSGELAQSLNELLYTGSYNEVHEKAVAELVSWLRSTGLIIRDLNLRNLVWDELGNRFVIIDGLGGRAGFSFRSLCRWYNKRSNNKRANKLLVRIERAKKRREDALRKAE</sequence>
<dbReference type="Proteomes" id="UP000294546">
    <property type="component" value="Unassembled WGS sequence"/>
</dbReference>
<dbReference type="SUPFAM" id="SSF56112">
    <property type="entry name" value="Protein kinase-like (PK-like)"/>
    <property type="match status" value="1"/>
</dbReference>
<proteinExistence type="predicted"/>
<dbReference type="EMBL" id="SMFU01000013">
    <property type="protein sequence ID" value="TCK03058.1"/>
    <property type="molecule type" value="Genomic_DNA"/>
</dbReference>
<gene>
    <name evidence="1" type="ORF">CLV83_4116</name>
</gene>
<dbReference type="OrthoDB" id="595236at2"/>
<protein>
    <submittedName>
        <fullName evidence="1">PhoP regulatory network protein YrbL</fullName>
    </submittedName>
</protein>
<organism evidence="1 2">
    <name type="scientific">Marinobacterium mangrovicola</name>
    <dbReference type="NCBI Taxonomy" id="1476959"/>
    <lineage>
        <taxon>Bacteria</taxon>
        <taxon>Pseudomonadati</taxon>
        <taxon>Pseudomonadota</taxon>
        <taxon>Gammaproteobacteria</taxon>
        <taxon>Oceanospirillales</taxon>
        <taxon>Oceanospirillaceae</taxon>
        <taxon>Marinobacterium</taxon>
    </lineage>
</organism>
<dbReference type="InterPro" id="IPR011009">
    <property type="entry name" value="Kinase-like_dom_sf"/>
</dbReference>
<dbReference type="Pfam" id="PF10707">
    <property type="entry name" value="YrbL-PhoP_reg"/>
    <property type="match status" value="1"/>
</dbReference>
<comment type="caution">
    <text evidence="1">The sequence shown here is derived from an EMBL/GenBank/DDBJ whole genome shotgun (WGS) entry which is preliminary data.</text>
</comment>
<dbReference type="InterPro" id="IPR019647">
    <property type="entry name" value="PhoP_reg_network_YrbL"/>
</dbReference>
<accession>A0A4R1G6C2</accession>
<reference evidence="1 2" key="1">
    <citation type="submission" date="2019-03" db="EMBL/GenBank/DDBJ databases">
        <title>Genomic Encyclopedia of Archaeal and Bacterial Type Strains, Phase II (KMG-II): from individual species to whole genera.</title>
        <authorList>
            <person name="Goeker M."/>
        </authorList>
    </citation>
    <scope>NUCLEOTIDE SEQUENCE [LARGE SCALE GENOMIC DNA]</scope>
    <source>
        <strain evidence="1 2">DSM 27697</strain>
    </source>
</reference>
<dbReference type="RefSeq" id="WP_132297073.1">
    <property type="nucleotide sequence ID" value="NZ_SMFU01000013.1"/>
</dbReference>
<evidence type="ECO:0000313" key="1">
    <source>
        <dbReference type="EMBL" id="TCK03058.1"/>
    </source>
</evidence>
<dbReference type="Gene3D" id="1.10.510.10">
    <property type="entry name" value="Transferase(Phosphotransferase) domain 1"/>
    <property type="match status" value="1"/>
</dbReference>
<name>A0A4R1G6C2_9GAMM</name>
<keyword evidence="2" id="KW-1185">Reference proteome</keyword>
<dbReference type="AlphaFoldDB" id="A0A4R1G6C2"/>
<evidence type="ECO:0000313" key="2">
    <source>
        <dbReference type="Proteomes" id="UP000294546"/>
    </source>
</evidence>